<organism evidence="3 4">
    <name type="scientific">Actinacidiphila acidipaludis</name>
    <dbReference type="NCBI Taxonomy" id="2873382"/>
    <lineage>
        <taxon>Bacteria</taxon>
        <taxon>Bacillati</taxon>
        <taxon>Actinomycetota</taxon>
        <taxon>Actinomycetes</taxon>
        <taxon>Kitasatosporales</taxon>
        <taxon>Streptomycetaceae</taxon>
        <taxon>Actinacidiphila</taxon>
    </lineage>
</organism>
<protein>
    <submittedName>
        <fullName evidence="3">Cyclase</fullName>
    </submittedName>
</protein>
<proteinExistence type="predicted"/>
<evidence type="ECO:0000256" key="1">
    <source>
        <dbReference type="SAM" id="MobiDB-lite"/>
    </source>
</evidence>
<evidence type="ECO:0000313" key="4">
    <source>
        <dbReference type="Proteomes" id="UP000778578"/>
    </source>
</evidence>
<feature type="region of interest" description="Disordered" evidence="1">
    <location>
        <begin position="1"/>
        <end position="133"/>
    </location>
</feature>
<feature type="compositionally biased region" description="Basic residues" evidence="1">
    <location>
        <begin position="64"/>
        <end position="98"/>
    </location>
</feature>
<sequence length="518" mass="56149">MTGNRAAGAARPAGRPAPPSGRPVAARARPSPRGPPRRPPPRARPRSPAEVRARRPAARPARPPPRRPPARRRPRHRPARPRPARRPRAAGRRARRRPAATLRGAARPSGRPTVTDTLRKAVTGGDEEGGNPAVDRLREELEGYLAAQAQRLLVGLGSTLGSATTKLNDMADGEGPGLSGIALAGGRKALTNKLKGEKGGFLRGVVEEGAGRLKENVTGALKGLTGSKKRKGKASSKPTVILEYVDVGVPVREAYNQWTQLQEFSEFAKGVRGVSPKDDTTSDWNLKIFWSSRSWQAKVTEQIPDERIAWTSEGAKGTTKGVVTFHPLGENLTRVLLLVEYHPKGLFEKTGNIWRAQGRRVRLDLKHFARHVSMRGEATGAWRGEIQDGEVVVDHDEAVEREEEEAAQDGGDEAYAAEDAPDGEAEDGYDEEGAYEDGEDGEDGEAGEDGAYEDDDAAGDEALDDGEPAEDDEPVDDEGEPLDEYEDEGEPVEDEDGYDDEPAEDELEDVPAEDRKAR</sequence>
<gene>
    <name evidence="3" type="ORF">K7862_28190</name>
</gene>
<accession>A0ABS7QF76</accession>
<comment type="caution">
    <text evidence="3">The sequence shown here is derived from an EMBL/GenBank/DDBJ whole genome shotgun (WGS) entry which is preliminary data.</text>
</comment>
<dbReference type="InterPro" id="IPR047137">
    <property type="entry name" value="ORF3"/>
</dbReference>
<dbReference type="CDD" id="cd07817">
    <property type="entry name" value="SRPBCC_8"/>
    <property type="match status" value="1"/>
</dbReference>
<feature type="compositionally biased region" description="Acidic residues" evidence="1">
    <location>
        <begin position="399"/>
        <end position="511"/>
    </location>
</feature>
<dbReference type="InterPro" id="IPR023393">
    <property type="entry name" value="START-like_dom_sf"/>
</dbReference>
<dbReference type="Pfam" id="PF03364">
    <property type="entry name" value="Polyketide_cyc"/>
    <property type="match status" value="1"/>
</dbReference>
<dbReference type="InterPro" id="IPR005031">
    <property type="entry name" value="COQ10_START"/>
</dbReference>
<reference evidence="3 4" key="1">
    <citation type="submission" date="2021-08" db="EMBL/GenBank/DDBJ databases">
        <title>WGS of actinomycetes from Thailand.</title>
        <authorList>
            <person name="Thawai C."/>
        </authorList>
    </citation>
    <scope>NUCLEOTIDE SEQUENCE [LARGE SCALE GENOMIC DNA]</scope>
    <source>
        <strain evidence="3 4">PLK6-54</strain>
    </source>
</reference>
<feature type="region of interest" description="Disordered" evidence="1">
    <location>
        <begin position="398"/>
        <end position="518"/>
    </location>
</feature>
<dbReference type="PANTHER" id="PTHR33824">
    <property type="entry name" value="POLYKETIDE CYCLASE/DEHYDRASE AND LIPID TRANSPORT SUPERFAMILY PROTEIN"/>
    <property type="match status" value="1"/>
</dbReference>
<keyword evidence="4" id="KW-1185">Reference proteome</keyword>
<evidence type="ECO:0000313" key="3">
    <source>
        <dbReference type="EMBL" id="MBY8881491.1"/>
    </source>
</evidence>
<dbReference type="Gene3D" id="3.30.530.20">
    <property type="match status" value="1"/>
</dbReference>
<dbReference type="PANTHER" id="PTHR33824:SF7">
    <property type="entry name" value="POLYKETIDE CYCLASE_DEHYDRASE AND LIPID TRANSPORT SUPERFAMILY PROTEIN"/>
    <property type="match status" value="1"/>
</dbReference>
<dbReference type="EMBL" id="JAINZZ010000049">
    <property type="protein sequence ID" value="MBY8881491.1"/>
    <property type="molecule type" value="Genomic_DNA"/>
</dbReference>
<feature type="compositionally biased region" description="Low complexity" evidence="1">
    <location>
        <begin position="1"/>
        <end position="14"/>
    </location>
</feature>
<name>A0ABS7QF76_9ACTN</name>
<feature type="compositionally biased region" description="Low complexity" evidence="1">
    <location>
        <begin position="99"/>
        <end position="108"/>
    </location>
</feature>
<dbReference type="Proteomes" id="UP000778578">
    <property type="component" value="Unassembled WGS sequence"/>
</dbReference>
<feature type="domain" description="Coenzyme Q-binding protein COQ10 START" evidence="2">
    <location>
        <begin position="247"/>
        <end position="368"/>
    </location>
</feature>
<feature type="compositionally biased region" description="Basic residues" evidence="1">
    <location>
        <begin position="35"/>
        <end position="45"/>
    </location>
</feature>
<feature type="compositionally biased region" description="Low complexity" evidence="1">
    <location>
        <begin position="22"/>
        <end position="31"/>
    </location>
</feature>
<dbReference type="SUPFAM" id="SSF55961">
    <property type="entry name" value="Bet v1-like"/>
    <property type="match status" value="1"/>
</dbReference>
<evidence type="ECO:0000259" key="2">
    <source>
        <dbReference type="Pfam" id="PF03364"/>
    </source>
</evidence>